<keyword evidence="3" id="KW-0597">Phosphoprotein</keyword>
<comment type="similarity">
    <text evidence="2 7">Belongs to the phosphohexose mutase family.</text>
</comment>
<dbReference type="Pfam" id="PF00408">
    <property type="entry name" value="PGM_PMM_IV"/>
    <property type="match status" value="1"/>
</dbReference>
<dbReference type="Proteomes" id="UP001596461">
    <property type="component" value="Unassembled WGS sequence"/>
</dbReference>
<dbReference type="GO" id="GO:0046872">
    <property type="term" value="F:metal ion binding"/>
    <property type="evidence" value="ECO:0007669"/>
    <property type="project" value="UniProtKB-KW"/>
</dbReference>
<dbReference type="InterPro" id="IPR036900">
    <property type="entry name" value="A-D-PHexomutase_C_sf"/>
</dbReference>
<evidence type="ECO:0000256" key="4">
    <source>
        <dbReference type="ARBA" id="ARBA00022723"/>
    </source>
</evidence>
<evidence type="ECO:0000313" key="12">
    <source>
        <dbReference type="EMBL" id="MFC7068792.1"/>
    </source>
</evidence>
<dbReference type="Pfam" id="PF02879">
    <property type="entry name" value="PGM_PMM_II"/>
    <property type="match status" value="1"/>
</dbReference>
<dbReference type="InterPro" id="IPR005843">
    <property type="entry name" value="A-D-PHexomutase_C"/>
</dbReference>
<evidence type="ECO:0000259" key="8">
    <source>
        <dbReference type="Pfam" id="PF00408"/>
    </source>
</evidence>
<dbReference type="Gene3D" id="3.40.120.10">
    <property type="entry name" value="Alpha-D-Glucose-1,6-Bisphosphate, subunit A, domain 3"/>
    <property type="match status" value="3"/>
</dbReference>
<evidence type="ECO:0000256" key="1">
    <source>
        <dbReference type="ARBA" id="ARBA00001946"/>
    </source>
</evidence>
<dbReference type="AlphaFoldDB" id="A0ABD5W686"/>
<feature type="domain" description="Alpha-D-phosphohexomutase alpha/beta/alpha" evidence="9">
    <location>
        <begin position="2"/>
        <end position="127"/>
    </location>
</feature>
<evidence type="ECO:0000313" key="13">
    <source>
        <dbReference type="Proteomes" id="UP001596461"/>
    </source>
</evidence>
<dbReference type="Gene3D" id="3.30.310.50">
    <property type="entry name" value="Alpha-D-phosphohexomutase, C-terminal domain"/>
    <property type="match status" value="1"/>
</dbReference>
<evidence type="ECO:0000259" key="11">
    <source>
        <dbReference type="Pfam" id="PF02880"/>
    </source>
</evidence>
<name>A0ABD5W686_9EURY</name>
<feature type="domain" description="Alpha-D-phosphohexomutase C-terminal" evidence="8">
    <location>
        <begin position="364"/>
        <end position="432"/>
    </location>
</feature>
<dbReference type="InterPro" id="IPR005845">
    <property type="entry name" value="A-D-PHexomutase_a/b/a-II"/>
</dbReference>
<dbReference type="PRINTS" id="PR00509">
    <property type="entry name" value="PGMPMM"/>
</dbReference>
<dbReference type="RefSeq" id="WP_284033391.1">
    <property type="nucleotide sequence ID" value="NZ_CP126155.1"/>
</dbReference>
<accession>A0ABD5W686</accession>
<dbReference type="PROSITE" id="PS00710">
    <property type="entry name" value="PGM_PMM"/>
    <property type="match status" value="1"/>
</dbReference>
<dbReference type="SUPFAM" id="SSF53738">
    <property type="entry name" value="Phosphoglucomutase, first 3 domains"/>
    <property type="match status" value="3"/>
</dbReference>
<evidence type="ECO:0000259" key="9">
    <source>
        <dbReference type="Pfam" id="PF02878"/>
    </source>
</evidence>
<evidence type="ECO:0000256" key="5">
    <source>
        <dbReference type="ARBA" id="ARBA00022842"/>
    </source>
</evidence>
<reference evidence="12 13" key="1">
    <citation type="journal article" date="2019" name="Int. J. Syst. Evol. Microbiol.">
        <title>The Global Catalogue of Microorganisms (GCM) 10K type strain sequencing project: providing services to taxonomists for standard genome sequencing and annotation.</title>
        <authorList>
            <consortium name="The Broad Institute Genomics Platform"/>
            <consortium name="The Broad Institute Genome Sequencing Center for Infectious Disease"/>
            <person name="Wu L."/>
            <person name="Ma J."/>
        </authorList>
    </citation>
    <scope>NUCLEOTIDE SEQUENCE [LARGE SCALE GENOMIC DNA]</scope>
    <source>
        <strain evidence="12 13">DT31</strain>
    </source>
</reference>
<keyword evidence="5 7" id="KW-0460">Magnesium</keyword>
<evidence type="ECO:0000256" key="3">
    <source>
        <dbReference type="ARBA" id="ARBA00022553"/>
    </source>
</evidence>
<dbReference type="PANTHER" id="PTHR43771">
    <property type="entry name" value="PHOSPHOMANNOMUTASE"/>
    <property type="match status" value="1"/>
</dbReference>
<keyword evidence="6 12" id="KW-0413">Isomerase</keyword>
<organism evidence="12 13">
    <name type="scientific">Halobaculum lipolyticum</name>
    <dbReference type="NCBI Taxonomy" id="3032001"/>
    <lineage>
        <taxon>Archaea</taxon>
        <taxon>Methanobacteriati</taxon>
        <taxon>Methanobacteriota</taxon>
        <taxon>Stenosarchaea group</taxon>
        <taxon>Halobacteria</taxon>
        <taxon>Halobacteriales</taxon>
        <taxon>Haloferacaceae</taxon>
        <taxon>Halobaculum</taxon>
    </lineage>
</organism>
<keyword evidence="13" id="KW-1185">Reference proteome</keyword>
<proteinExistence type="inferred from homology"/>
<gene>
    <name evidence="12" type="primary">glmM</name>
    <name evidence="12" type="ORF">ACFQL9_03985</name>
</gene>
<feature type="domain" description="Alpha-D-phosphohexomutase alpha/beta/alpha" evidence="11">
    <location>
        <begin position="252"/>
        <end position="354"/>
    </location>
</feature>
<dbReference type="InterPro" id="IPR016066">
    <property type="entry name" value="A-D-PHexomutase_CS"/>
</dbReference>
<dbReference type="EC" id="5.4.2.10" evidence="12"/>
<feature type="domain" description="Alpha-D-phosphohexomutase alpha/beta/alpha" evidence="10">
    <location>
        <begin position="149"/>
        <end position="247"/>
    </location>
</feature>
<keyword evidence="4 7" id="KW-0479">Metal-binding</keyword>
<dbReference type="InterPro" id="IPR005841">
    <property type="entry name" value="Alpha-D-phosphohexomutase_SF"/>
</dbReference>
<sequence length="450" mass="47044">MFGTSGIRGVVGEEVTGTVALGVGRAVASEGARRVVVGRDPRDTGRALVDALTAGLRECGADVVSLGEVPTPTVARAVEWYGADAGVSVTASHNPAADNGLKLWTGDGAAYVGSAQDAIARRVREEEYELVPWDGYGNCMRSRRARGRHVDAVVDAVGGAAAGDLDLDVVLDVGNGSGRITADILRRLGCRVLTLAAEPDGTFPSRPSEPTAEHCGTLRRVVAATDADLGIAHDGDADRMRAATADGEFLSGDTLLALFARDVADRGDRVAVPIDTSIAVDTTLEAIGASTVHTKVGDGHVAERTRESDVVFGGEPSGAWIWPDRARCPDGPLAAATLAELVARRGSLADLAAEIETVPLRRTNVETDAKREVVAHVAERVRDRYTNVTDIDGVRVDVDAGWFLVRASGTQPIVRVTAEAGVESEMESLFETAVELVEEARAAVAAPASD</sequence>
<dbReference type="CDD" id="cd03087">
    <property type="entry name" value="PGM_like1"/>
    <property type="match status" value="1"/>
</dbReference>
<evidence type="ECO:0000256" key="2">
    <source>
        <dbReference type="ARBA" id="ARBA00010231"/>
    </source>
</evidence>
<evidence type="ECO:0000256" key="7">
    <source>
        <dbReference type="RuleBase" id="RU004326"/>
    </source>
</evidence>
<dbReference type="EMBL" id="JBHTAH010000002">
    <property type="protein sequence ID" value="MFC7068792.1"/>
    <property type="molecule type" value="Genomic_DNA"/>
</dbReference>
<dbReference type="InterPro" id="IPR024086">
    <property type="entry name" value="GlmM_arc-type"/>
</dbReference>
<comment type="caution">
    <text evidence="12">The sequence shown here is derived from an EMBL/GenBank/DDBJ whole genome shotgun (WGS) entry which is preliminary data.</text>
</comment>
<dbReference type="InterPro" id="IPR016055">
    <property type="entry name" value="A-D-PHexomutase_a/b/a-I/II/III"/>
</dbReference>
<protein>
    <submittedName>
        <fullName evidence="12">Phosphoglucosamine mutase</fullName>
        <ecNumber evidence="12">5.4.2.10</ecNumber>
    </submittedName>
</protein>
<dbReference type="Pfam" id="PF02878">
    <property type="entry name" value="PGM_PMM_I"/>
    <property type="match status" value="1"/>
</dbReference>
<evidence type="ECO:0000256" key="6">
    <source>
        <dbReference type="ARBA" id="ARBA00023235"/>
    </source>
</evidence>
<dbReference type="PANTHER" id="PTHR43771:SF1">
    <property type="entry name" value="PHOSPHOMANNOMUTASE"/>
    <property type="match status" value="1"/>
</dbReference>
<dbReference type="GeneID" id="81127011"/>
<comment type="cofactor">
    <cofactor evidence="1">
        <name>Mg(2+)</name>
        <dbReference type="ChEBI" id="CHEBI:18420"/>
    </cofactor>
</comment>
<dbReference type="Pfam" id="PF02880">
    <property type="entry name" value="PGM_PMM_III"/>
    <property type="match status" value="1"/>
</dbReference>
<dbReference type="SUPFAM" id="SSF55957">
    <property type="entry name" value="Phosphoglucomutase, C-terminal domain"/>
    <property type="match status" value="1"/>
</dbReference>
<evidence type="ECO:0000259" key="10">
    <source>
        <dbReference type="Pfam" id="PF02879"/>
    </source>
</evidence>
<dbReference type="NCBIfam" id="TIGR03990">
    <property type="entry name" value="Arch_GlmM"/>
    <property type="match status" value="1"/>
</dbReference>
<dbReference type="InterPro" id="IPR005846">
    <property type="entry name" value="A-D-PHexomutase_a/b/a-III"/>
</dbReference>
<dbReference type="GO" id="GO:0008966">
    <property type="term" value="F:phosphoglucosamine mutase activity"/>
    <property type="evidence" value="ECO:0007669"/>
    <property type="project" value="UniProtKB-EC"/>
</dbReference>
<dbReference type="InterPro" id="IPR005844">
    <property type="entry name" value="A-D-PHexomutase_a/b/a-I"/>
</dbReference>